<organism evidence="1 2">
    <name type="scientific">Bugula neritina</name>
    <name type="common">Brown bryozoan</name>
    <name type="synonym">Sertularia neritina</name>
    <dbReference type="NCBI Taxonomy" id="10212"/>
    <lineage>
        <taxon>Eukaryota</taxon>
        <taxon>Metazoa</taxon>
        <taxon>Spiralia</taxon>
        <taxon>Lophotrochozoa</taxon>
        <taxon>Bryozoa</taxon>
        <taxon>Gymnolaemata</taxon>
        <taxon>Cheilostomatida</taxon>
        <taxon>Flustrina</taxon>
        <taxon>Buguloidea</taxon>
        <taxon>Bugulidae</taxon>
        <taxon>Bugula</taxon>
    </lineage>
</organism>
<sequence>MMTSGLTEEMERLSVEDEVGKPSAGLYTGDELLKHVTAFVKTAADLAKDSEDVKLYVCSPFYDKDVMKELMKIILPAKNLTTVFYTRLKAGMGNHLVEVVRSLSNEDRETFIAAKIEVFEVVPPQYFHCKWLAIDRGEKFDKVDLLVTSGNLTKSTCIMQDPTYGHNCLMIMN</sequence>
<reference evidence="1" key="1">
    <citation type="submission" date="2020-06" db="EMBL/GenBank/DDBJ databases">
        <title>Draft genome of Bugula neritina, a colonial animal packing powerful symbionts and potential medicines.</title>
        <authorList>
            <person name="Rayko M."/>
        </authorList>
    </citation>
    <scope>NUCLEOTIDE SEQUENCE [LARGE SCALE GENOMIC DNA]</scope>
    <source>
        <strain evidence="1">Kwan_BN1</strain>
    </source>
</reference>
<dbReference type="Proteomes" id="UP000593567">
    <property type="component" value="Unassembled WGS sequence"/>
</dbReference>
<proteinExistence type="predicted"/>
<protein>
    <recommendedName>
        <fullName evidence="3">Phospholipase D-like domain-containing protein</fullName>
    </recommendedName>
</protein>
<keyword evidence="2" id="KW-1185">Reference proteome</keyword>
<gene>
    <name evidence="1" type="ORF">EB796_008264</name>
</gene>
<evidence type="ECO:0000313" key="1">
    <source>
        <dbReference type="EMBL" id="KAF6033428.1"/>
    </source>
</evidence>
<name>A0A7J7K742_BUGNE</name>
<accession>A0A7J7K742</accession>
<evidence type="ECO:0008006" key="3">
    <source>
        <dbReference type="Google" id="ProtNLM"/>
    </source>
</evidence>
<dbReference type="AlphaFoldDB" id="A0A7J7K742"/>
<evidence type="ECO:0000313" key="2">
    <source>
        <dbReference type="Proteomes" id="UP000593567"/>
    </source>
</evidence>
<comment type="caution">
    <text evidence="1">The sequence shown here is derived from an EMBL/GenBank/DDBJ whole genome shotgun (WGS) entry which is preliminary data.</text>
</comment>
<dbReference type="EMBL" id="VXIV02001341">
    <property type="protein sequence ID" value="KAF6033428.1"/>
    <property type="molecule type" value="Genomic_DNA"/>
</dbReference>